<dbReference type="Pfam" id="PF07690">
    <property type="entry name" value="MFS_1"/>
    <property type="match status" value="1"/>
</dbReference>
<comment type="subcellular location">
    <subcellularLocation>
        <location evidence="1">Cell membrane</location>
        <topology evidence="1">Multi-pass membrane protein</topology>
    </subcellularLocation>
</comment>
<keyword evidence="2" id="KW-1003">Cell membrane</keyword>
<evidence type="ECO:0000313" key="9">
    <source>
        <dbReference type="Proteomes" id="UP000074294"/>
    </source>
</evidence>
<dbReference type="EMBL" id="LQMQ01000047">
    <property type="protein sequence ID" value="KUO40170.1"/>
    <property type="molecule type" value="Genomic_DNA"/>
</dbReference>
<feature type="transmembrane region" description="Helical" evidence="6">
    <location>
        <begin position="73"/>
        <end position="106"/>
    </location>
</feature>
<dbReference type="PANTHER" id="PTHR42688:SF1">
    <property type="entry name" value="BLR5212 PROTEIN"/>
    <property type="match status" value="1"/>
</dbReference>
<gene>
    <name evidence="8" type="ORF">APZ16_07090</name>
</gene>
<feature type="transmembrane region" description="Helical" evidence="6">
    <location>
        <begin position="331"/>
        <end position="352"/>
    </location>
</feature>
<feature type="transmembrane region" description="Helical" evidence="6">
    <location>
        <begin position="164"/>
        <end position="187"/>
    </location>
</feature>
<evidence type="ECO:0000256" key="4">
    <source>
        <dbReference type="ARBA" id="ARBA00022989"/>
    </source>
</evidence>
<dbReference type="GO" id="GO:0005886">
    <property type="term" value="C:plasma membrane"/>
    <property type="evidence" value="ECO:0007669"/>
    <property type="project" value="UniProtKB-SubCell"/>
</dbReference>
<dbReference type="InterPro" id="IPR011701">
    <property type="entry name" value="MFS"/>
</dbReference>
<accession>A0A147JUR6</accession>
<evidence type="ECO:0000256" key="5">
    <source>
        <dbReference type="ARBA" id="ARBA00023136"/>
    </source>
</evidence>
<evidence type="ECO:0000259" key="7">
    <source>
        <dbReference type="PROSITE" id="PS50850"/>
    </source>
</evidence>
<dbReference type="STRING" id="1776334.APZ16_07090"/>
<name>A0A147JUR6_HADYE</name>
<dbReference type="PROSITE" id="PS50850">
    <property type="entry name" value="MFS"/>
    <property type="match status" value="1"/>
</dbReference>
<dbReference type="InterPro" id="IPR052425">
    <property type="entry name" value="Uncharacterized_MFS-type"/>
</dbReference>
<feature type="transmembrane region" description="Helical" evidence="6">
    <location>
        <begin position="274"/>
        <end position="291"/>
    </location>
</feature>
<evidence type="ECO:0000256" key="1">
    <source>
        <dbReference type="ARBA" id="ARBA00004651"/>
    </source>
</evidence>
<dbReference type="AlphaFoldDB" id="A0A147JUR6"/>
<reference evidence="8 9" key="1">
    <citation type="journal article" date="2016" name="Nat. Microbiol.">
        <title>Genomic inference of the metabolism of cosmopolitan subsurface Archaea, Hadesarchaea.</title>
        <authorList>
            <person name="Baker B.J."/>
            <person name="Saw J.H."/>
            <person name="Lind A.E."/>
            <person name="Lazar C.S."/>
            <person name="Hinrichs K.-U."/>
            <person name="Teske A.P."/>
            <person name="Ettema T.J."/>
        </authorList>
    </citation>
    <scope>NUCLEOTIDE SEQUENCE [LARGE SCALE GENOMIC DNA]</scope>
</reference>
<keyword evidence="5 6" id="KW-0472">Membrane</keyword>
<organism evidence="8 9">
    <name type="scientific">Hadarchaeum yellowstonense</name>
    <dbReference type="NCBI Taxonomy" id="1776334"/>
    <lineage>
        <taxon>Archaea</taxon>
        <taxon>Methanobacteriati</taxon>
        <taxon>Candidatus Hadarchaeota</taxon>
        <taxon>Candidatus Hadarchaeia</taxon>
        <taxon>Candidatus Hadarchaeales</taxon>
        <taxon>Candidatus Hadarchaeaceae</taxon>
        <taxon>Candidatus Hadarchaeum</taxon>
    </lineage>
</organism>
<evidence type="ECO:0000256" key="6">
    <source>
        <dbReference type="SAM" id="Phobius"/>
    </source>
</evidence>
<feature type="transmembrane region" description="Helical" evidence="6">
    <location>
        <begin position="32"/>
        <end position="53"/>
    </location>
</feature>
<sequence>MQPKRVAAISIIIFGLISLFGDIIYEGSRSIISPFLLSFGASAFIVGLVLGAGEFLGYALRMVFGFLSDRTRSYWTIFILGYSLLIAVPLLAFAGAWPLAVILVLMERLSKAVRSPARDTVFSYATRGIGSGKAFGIHELLDQIGAITGPALVAAILFTSGGNFSAAFSFLFVPYLLMVITLLWSYLKLRPLIPLPAMTTKRTGLKQLPGELATYSAAVALNAAGLVSIGLILYRASPEVLPWIVALIYLLTQAVDAAAAPLAGYLYDRMGRKLLYLPFALSVIPSSLIFLGGLEFVILSAIFFGAIFGMHESIYRAAVADLTPAEVRGSAYGIFHTLYGFGFLISGAVFGFLMDNNLALVAVGFSITAQAAAMVLLRKTLREPSPATKIIS</sequence>
<evidence type="ECO:0000313" key="8">
    <source>
        <dbReference type="EMBL" id="KUO40170.1"/>
    </source>
</evidence>
<proteinExistence type="predicted"/>
<dbReference type="GO" id="GO:0022857">
    <property type="term" value="F:transmembrane transporter activity"/>
    <property type="evidence" value="ECO:0007669"/>
    <property type="project" value="InterPro"/>
</dbReference>
<dbReference type="Proteomes" id="UP000074294">
    <property type="component" value="Unassembled WGS sequence"/>
</dbReference>
<feature type="transmembrane region" description="Helical" evidence="6">
    <location>
        <begin position="240"/>
        <end position="267"/>
    </location>
</feature>
<protein>
    <recommendedName>
        <fullName evidence="7">Major facilitator superfamily (MFS) profile domain-containing protein</fullName>
    </recommendedName>
</protein>
<feature type="transmembrane region" description="Helical" evidence="6">
    <location>
        <begin position="6"/>
        <end position="25"/>
    </location>
</feature>
<dbReference type="CDD" id="cd17370">
    <property type="entry name" value="MFS_MJ1317_like"/>
    <property type="match status" value="1"/>
</dbReference>
<feature type="transmembrane region" description="Helical" evidence="6">
    <location>
        <begin position="297"/>
        <end position="319"/>
    </location>
</feature>
<evidence type="ECO:0000256" key="3">
    <source>
        <dbReference type="ARBA" id="ARBA00022692"/>
    </source>
</evidence>
<dbReference type="InterPro" id="IPR036259">
    <property type="entry name" value="MFS_trans_sf"/>
</dbReference>
<comment type="caution">
    <text evidence="8">The sequence shown here is derived from an EMBL/GenBank/DDBJ whole genome shotgun (WGS) entry which is preliminary data.</text>
</comment>
<dbReference type="SUPFAM" id="SSF103473">
    <property type="entry name" value="MFS general substrate transporter"/>
    <property type="match status" value="1"/>
</dbReference>
<dbReference type="PANTHER" id="PTHR42688">
    <property type="entry name" value="CONSERVED PROTEIN"/>
    <property type="match status" value="1"/>
</dbReference>
<keyword evidence="4 6" id="KW-1133">Transmembrane helix</keyword>
<dbReference type="InterPro" id="IPR020846">
    <property type="entry name" value="MFS_dom"/>
</dbReference>
<keyword evidence="3 6" id="KW-0812">Transmembrane</keyword>
<feature type="domain" description="Major facilitator superfamily (MFS) profile" evidence="7">
    <location>
        <begin position="7"/>
        <end position="381"/>
    </location>
</feature>
<feature type="transmembrane region" description="Helical" evidence="6">
    <location>
        <begin position="358"/>
        <end position="377"/>
    </location>
</feature>
<dbReference type="Gene3D" id="1.20.1250.20">
    <property type="entry name" value="MFS general substrate transporter like domains"/>
    <property type="match status" value="2"/>
</dbReference>
<feature type="transmembrane region" description="Helical" evidence="6">
    <location>
        <begin position="208"/>
        <end position="234"/>
    </location>
</feature>
<evidence type="ECO:0000256" key="2">
    <source>
        <dbReference type="ARBA" id="ARBA00022475"/>
    </source>
</evidence>